<feature type="region of interest" description="Disordered" evidence="1">
    <location>
        <begin position="165"/>
        <end position="203"/>
    </location>
</feature>
<evidence type="ECO:0000313" key="3">
    <source>
        <dbReference type="Proteomes" id="UP001433268"/>
    </source>
</evidence>
<evidence type="ECO:0008006" key="4">
    <source>
        <dbReference type="Google" id="ProtNLM"/>
    </source>
</evidence>
<reference evidence="2 3" key="1">
    <citation type="submission" date="2023-01" db="EMBL/GenBank/DDBJ databases">
        <title>Analysis of 21 Apiospora genomes using comparative genomics revels a genus with tremendous synthesis potential of carbohydrate active enzymes and secondary metabolites.</title>
        <authorList>
            <person name="Sorensen T."/>
        </authorList>
    </citation>
    <scope>NUCLEOTIDE SEQUENCE [LARGE SCALE GENOMIC DNA]</scope>
    <source>
        <strain evidence="2 3">CBS 114990</strain>
    </source>
</reference>
<comment type="caution">
    <text evidence="2">The sequence shown here is derived from an EMBL/GenBank/DDBJ whole genome shotgun (WGS) entry which is preliminary data.</text>
</comment>
<name>A0ABR1VT57_9PEZI</name>
<dbReference type="Proteomes" id="UP001433268">
    <property type="component" value="Unassembled WGS sequence"/>
</dbReference>
<proteinExistence type="predicted"/>
<feature type="compositionally biased region" description="Basic and acidic residues" evidence="1">
    <location>
        <begin position="181"/>
        <end position="195"/>
    </location>
</feature>
<evidence type="ECO:0000313" key="2">
    <source>
        <dbReference type="EMBL" id="KAK8074454.1"/>
    </source>
</evidence>
<protein>
    <recommendedName>
        <fullName evidence="4">HNH nuclease domain-containing protein</fullName>
    </recommendedName>
</protein>
<dbReference type="EMBL" id="JAQQWN010000007">
    <property type="protein sequence ID" value="KAK8074454.1"/>
    <property type="molecule type" value="Genomic_DNA"/>
</dbReference>
<sequence>MDPAPIQSTFLTNKPPPPDELTAWLNAVRSDPNATGSEKREAERQVEWRLGAFEHMKRRLARSVGGEIHDADERVRVLKTEANIRALMALCGCPEAEFLHEFFFPARRMEYDPDLTEWPSDILDQNRYLIRYLGESMRLWMGQYTTMFAERKRMSVAQWIRKMQERQAATAAPQEDEEEDGTKARRQETPRKPADKGTVAAPPDVMSLYGDKCLLTHNTAPAVGAVNIVPDHVTRKDEGYSFRASMLAHHAWSFSPRPAMFRELHTLSEGGNGSRNEIPLHTSLATLWDRSCLLLRPLPAEGAAEGKEGGTLQLQLLLLDENADPALSECIYRNQEVVEPENGGLVTAEDDGQSQQRFSSDAPRNLQTGDVYKLETSDHGKYPLPNRALLSVSCVVNRILHAFRARGALASLFRAPPPPDVGEETVWARQQQEPANTTFWDVLAQDAVDAGVLSQEDGWRWVVALEALDREDHMELIRRNRARQDDVLESMGYDEDQIEEIRATRPKVGEEEEQITGEIWVCKQELQVPCNIYSPNHDGAP</sequence>
<accession>A0ABR1VT57</accession>
<gene>
    <name evidence="2" type="ORF">PG997_009117</name>
</gene>
<keyword evidence="3" id="KW-1185">Reference proteome</keyword>
<evidence type="ECO:0000256" key="1">
    <source>
        <dbReference type="SAM" id="MobiDB-lite"/>
    </source>
</evidence>
<dbReference type="GeneID" id="92046492"/>
<dbReference type="RefSeq" id="XP_066665394.1">
    <property type="nucleotide sequence ID" value="XM_066813432.1"/>
</dbReference>
<organism evidence="2 3">
    <name type="scientific">Apiospora hydei</name>
    <dbReference type="NCBI Taxonomy" id="1337664"/>
    <lineage>
        <taxon>Eukaryota</taxon>
        <taxon>Fungi</taxon>
        <taxon>Dikarya</taxon>
        <taxon>Ascomycota</taxon>
        <taxon>Pezizomycotina</taxon>
        <taxon>Sordariomycetes</taxon>
        <taxon>Xylariomycetidae</taxon>
        <taxon>Amphisphaeriales</taxon>
        <taxon>Apiosporaceae</taxon>
        <taxon>Apiospora</taxon>
    </lineage>
</organism>